<accession>A0ABQ9G1D7</accession>
<reference evidence="2 3" key="1">
    <citation type="submission" date="2023-02" db="EMBL/GenBank/DDBJ databases">
        <title>LHISI_Scaffold_Assembly.</title>
        <authorList>
            <person name="Stuart O.P."/>
            <person name="Cleave R."/>
            <person name="Magrath M.J.L."/>
            <person name="Mikheyev A.S."/>
        </authorList>
    </citation>
    <scope>NUCLEOTIDE SEQUENCE [LARGE SCALE GENOMIC DNA]</scope>
    <source>
        <strain evidence="2">Daus_M_001</strain>
        <tissue evidence="2">Leg muscle</tissue>
    </source>
</reference>
<gene>
    <name evidence="2" type="ORF">PR048_032145</name>
</gene>
<evidence type="ECO:0000256" key="1">
    <source>
        <dbReference type="SAM" id="MobiDB-lite"/>
    </source>
</evidence>
<comment type="caution">
    <text evidence="2">The sequence shown here is derived from an EMBL/GenBank/DDBJ whole genome shotgun (WGS) entry which is preliminary data.</text>
</comment>
<dbReference type="EMBL" id="JARBHB010000016">
    <property type="protein sequence ID" value="KAJ8866302.1"/>
    <property type="molecule type" value="Genomic_DNA"/>
</dbReference>
<feature type="region of interest" description="Disordered" evidence="1">
    <location>
        <begin position="276"/>
        <end position="305"/>
    </location>
</feature>
<dbReference type="Proteomes" id="UP001159363">
    <property type="component" value="Chromosome 15"/>
</dbReference>
<evidence type="ECO:0000313" key="2">
    <source>
        <dbReference type="EMBL" id="KAJ8866302.1"/>
    </source>
</evidence>
<organism evidence="2 3">
    <name type="scientific">Dryococelus australis</name>
    <dbReference type="NCBI Taxonomy" id="614101"/>
    <lineage>
        <taxon>Eukaryota</taxon>
        <taxon>Metazoa</taxon>
        <taxon>Ecdysozoa</taxon>
        <taxon>Arthropoda</taxon>
        <taxon>Hexapoda</taxon>
        <taxon>Insecta</taxon>
        <taxon>Pterygota</taxon>
        <taxon>Neoptera</taxon>
        <taxon>Polyneoptera</taxon>
        <taxon>Phasmatodea</taxon>
        <taxon>Verophasmatodea</taxon>
        <taxon>Anareolatae</taxon>
        <taxon>Phasmatidae</taxon>
        <taxon>Eurycanthinae</taxon>
        <taxon>Dryococelus</taxon>
    </lineage>
</organism>
<protein>
    <submittedName>
        <fullName evidence="2">Uncharacterized protein</fullName>
    </submittedName>
</protein>
<evidence type="ECO:0000313" key="3">
    <source>
        <dbReference type="Proteomes" id="UP001159363"/>
    </source>
</evidence>
<keyword evidence="3" id="KW-1185">Reference proteome</keyword>
<feature type="compositionally biased region" description="Polar residues" evidence="1">
    <location>
        <begin position="278"/>
        <end position="289"/>
    </location>
</feature>
<proteinExistence type="predicted"/>
<name>A0ABQ9G1D7_9NEOP</name>
<sequence>MAPIAGHGCPIPLCCDACLLARFPILVGVRGSCSTSAISRGTKADISYCSLFYKERYPGREALVGEESPKNMDLQDIYRVSEQFLVEVAQLRWLPTSGTDRNYKKKKSEHRPSQCRAVVVAAEQRTAGRPIVHRYSEVSGVTCRLSLAPPLVSTNIVADHRKKIADQRHRPALSPVQKSECDPNKNRTRLALLEGERPSHYYTAAHLPRGRAQPSLTPPDFYKMTALQPELPNLRSQRYLPCLRAVAEKLILFSVLRSAKGFSRTFWFILSSRRLPPKSTTPSGRSQGQVLPDRRPPPIQPAPASCAWGEDRVEIWAALDNEVLRANEVRMKQHQNARAGGNTIPRENPLTSGIVLHDSHMRKSLHLRSRTRLKETNTQSDHDLKNIQDCMGFLRLEGDVFPHTGFIDSSPEVPLRKPFNVANKTKACSFYRLAISVPGSTLPLPYFYGSVFGTIRRHTVKNYLTIVRSALFHHCSLHVNCTLQQTTTASLPPSKAASTILRRAVINHDQAAVCRRCVQCVEFWRCDSTRGKRSAIGYSLKDRRRNQEIRQLNIFSLNDRISQNRVNWRRHVLRMDNDTFPKLALEYHPTGRRAIGRPMNRCRMRGTDIRHVTVGETVLPQVNSWGLFIVNGGKYTLRGELQYLAFGREVTIALNGIH</sequence>